<dbReference type="GO" id="GO:0020037">
    <property type="term" value="F:heme binding"/>
    <property type="evidence" value="ECO:0007669"/>
    <property type="project" value="InterPro"/>
</dbReference>
<evidence type="ECO:0000256" key="7">
    <source>
        <dbReference type="ARBA" id="ARBA00023002"/>
    </source>
</evidence>
<comment type="cofactor">
    <cofactor evidence="11">
        <name>heme</name>
        <dbReference type="ChEBI" id="CHEBI:30413"/>
    </cofactor>
</comment>
<evidence type="ECO:0000256" key="13">
    <source>
        <dbReference type="SAM" id="SignalP"/>
    </source>
</evidence>
<comment type="similarity">
    <text evidence="2 12">Belongs to the cytochrome P450 family.</text>
</comment>
<dbReference type="Gene3D" id="1.10.630.10">
    <property type="entry name" value="Cytochrome P450"/>
    <property type="match status" value="1"/>
</dbReference>
<dbReference type="GO" id="GO:0005506">
    <property type="term" value="F:iron ion binding"/>
    <property type="evidence" value="ECO:0007669"/>
    <property type="project" value="InterPro"/>
</dbReference>
<dbReference type="PRINTS" id="PR00463">
    <property type="entry name" value="EP450I"/>
</dbReference>
<dbReference type="AlphaFoldDB" id="A0A6J1GBC3"/>
<dbReference type="PRINTS" id="PR00385">
    <property type="entry name" value="P450"/>
</dbReference>
<dbReference type="InterPro" id="IPR050665">
    <property type="entry name" value="Cytochrome_P450_Monooxygen"/>
</dbReference>
<evidence type="ECO:0000256" key="2">
    <source>
        <dbReference type="ARBA" id="ARBA00010617"/>
    </source>
</evidence>
<evidence type="ECO:0000256" key="12">
    <source>
        <dbReference type="RuleBase" id="RU000461"/>
    </source>
</evidence>
<keyword evidence="13" id="KW-0732">Signal</keyword>
<keyword evidence="5 11" id="KW-0479">Metal-binding</keyword>
<dbReference type="SUPFAM" id="SSF48264">
    <property type="entry name" value="Cytochrome P450"/>
    <property type="match status" value="1"/>
</dbReference>
<evidence type="ECO:0000256" key="10">
    <source>
        <dbReference type="ARBA" id="ARBA00023136"/>
    </source>
</evidence>
<evidence type="ECO:0000256" key="1">
    <source>
        <dbReference type="ARBA" id="ARBA00004167"/>
    </source>
</evidence>
<evidence type="ECO:0000313" key="15">
    <source>
        <dbReference type="RefSeq" id="XP_022948950.1"/>
    </source>
</evidence>
<evidence type="ECO:0000256" key="3">
    <source>
        <dbReference type="ARBA" id="ARBA00022617"/>
    </source>
</evidence>
<dbReference type="GO" id="GO:0016705">
    <property type="term" value="F:oxidoreductase activity, acting on paired donors, with incorporation or reduction of molecular oxygen"/>
    <property type="evidence" value="ECO:0007669"/>
    <property type="project" value="InterPro"/>
</dbReference>
<proteinExistence type="inferred from homology"/>
<keyword evidence="10" id="KW-0472">Membrane</keyword>
<dbReference type="GO" id="GO:0016020">
    <property type="term" value="C:membrane"/>
    <property type="evidence" value="ECO:0007669"/>
    <property type="project" value="UniProtKB-SubCell"/>
</dbReference>
<dbReference type="PROSITE" id="PS00086">
    <property type="entry name" value="CYTOCHROME_P450"/>
    <property type="match status" value="1"/>
</dbReference>
<evidence type="ECO:0000256" key="8">
    <source>
        <dbReference type="ARBA" id="ARBA00023004"/>
    </source>
</evidence>
<dbReference type="InterPro" id="IPR036396">
    <property type="entry name" value="Cyt_P450_sf"/>
</dbReference>
<gene>
    <name evidence="15" type="primary">LOC111452447</name>
</gene>
<feature type="binding site" description="axial binding residue" evidence="11">
    <location>
        <position position="462"/>
    </location>
    <ligand>
        <name>heme</name>
        <dbReference type="ChEBI" id="CHEBI:30413"/>
    </ligand>
    <ligandPart>
        <name>Fe</name>
        <dbReference type="ChEBI" id="CHEBI:18248"/>
    </ligandPart>
</feature>
<comment type="subcellular location">
    <subcellularLocation>
        <location evidence="1">Membrane</location>
        <topology evidence="1">Single-pass membrane protein</topology>
    </subcellularLocation>
</comment>
<dbReference type="InterPro" id="IPR017972">
    <property type="entry name" value="Cyt_P450_CS"/>
</dbReference>
<reference evidence="15" key="1">
    <citation type="submission" date="2025-08" db="UniProtKB">
        <authorList>
            <consortium name="RefSeq"/>
        </authorList>
    </citation>
    <scope>IDENTIFICATION</scope>
    <source>
        <tissue evidence="15">Young leaves</tissue>
    </source>
</reference>
<keyword evidence="9 12" id="KW-0503">Monooxygenase</keyword>
<keyword evidence="14" id="KW-1185">Reference proteome</keyword>
<feature type="chain" id="PRO_5026684659" evidence="13">
    <location>
        <begin position="20"/>
        <end position="516"/>
    </location>
</feature>
<keyword evidence="4" id="KW-0812">Transmembrane</keyword>
<keyword evidence="6" id="KW-1133">Transmembrane helix</keyword>
<dbReference type="Proteomes" id="UP000504609">
    <property type="component" value="Unplaced"/>
</dbReference>
<evidence type="ECO:0000313" key="14">
    <source>
        <dbReference type="Proteomes" id="UP000504609"/>
    </source>
</evidence>
<accession>A0A6J1GBC3</accession>
<keyword evidence="7 12" id="KW-0560">Oxidoreductase</keyword>
<keyword evidence="3 11" id="KW-0349">Heme</keyword>
<dbReference type="RefSeq" id="XP_022948950.1">
    <property type="nucleotide sequence ID" value="XM_023093182.1"/>
</dbReference>
<evidence type="ECO:0000256" key="4">
    <source>
        <dbReference type="ARBA" id="ARBA00022692"/>
    </source>
</evidence>
<name>A0A6J1GBC3_CUCMO</name>
<dbReference type="KEGG" id="cmos:111452447"/>
<feature type="signal peptide" evidence="13">
    <location>
        <begin position="1"/>
        <end position="19"/>
    </location>
</feature>
<evidence type="ECO:0000256" key="6">
    <source>
        <dbReference type="ARBA" id="ARBA00022989"/>
    </source>
</evidence>
<dbReference type="InterPro" id="IPR001128">
    <property type="entry name" value="Cyt_P450"/>
</dbReference>
<sequence>MAIMIFLATLLAIFVSSFAKMAYDTLSFYWLTPRRIRKRMAEQGVYGPDPRPFTGNILDVVELVKKSTANDMSSISHDIVDRLLPYYSTWTKQYGKRFIYWNGMDSRLCLTEMELVKEVLGKGSNVCGRSWMQRQGTKHFIGKGLLMANGEAWHHQRHLISPAFRGERLKSYAGLMVECTNKMIQSLEAQLEEGQTVFEISDCMKRLTADIISRTAFDTSSDKGIQIFDMLTQLQHLCAQASRHLCIPGSRFFPSKYNRKIKALKMEMERMLMEIIGSRKEGVEIGRSSGYGSDLLGMLLKEMQRKRDDGFSLDLQLVMDECKTFFFAGHDTTSLLLSWTFMLLATNPSWQQKARAEVAQVCNGRLPSVELLPKLTLLNMVINESLRLYPPATVLPRIAFEDIKIRDLEIPKGLSVWIPVLAIHHSEELWGKDANEFNPERFESKAFSGGRFIPFSSGPRTCIGQGFALMEAKIILAMLLSKFSFTISDTYRHAPVVVLTIQPKYGIQVCLTPLPS</sequence>
<organism evidence="14 15">
    <name type="scientific">Cucurbita moschata</name>
    <name type="common">Winter crookneck squash</name>
    <name type="synonym">Cucurbita pepo var. moschata</name>
    <dbReference type="NCBI Taxonomy" id="3662"/>
    <lineage>
        <taxon>Eukaryota</taxon>
        <taxon>Viridiplantae</taxon>
        <taxon>Streptophyta</taxon>
        <taxon>Embryophyta</taxon>
        <taxon>Tracheophyta</taxon>
        <taxon>Spermatophyta</taxon>
        <taxon>Magnoliopsida</taxon>
        <taxon>eudicotyledons</taxon>
        <taxon>Gunneridae</taxon>
        <taxon>Pentapetalae</taxon>
        <taxon>rosids</taxon>
        <taxon>fabids</taxon>
        <taxon>Cucurbitales</taxon>
        <taxon>Cucurbitaceae</taxon>
        <taxon>Cucurbiteae</taxon>
        <taxon>Cucurbita</taxon>
    </lineage>
</organism>
<dbReference type="PANTHER" id="PTHR24282:SF228">
    <property type="entry name" value="CYTOKININ HYDROXYLASE"/>
    <property type="match status" value="1"/>
</dbReference>
<evidence type="ECO:0000256" key="5">
    <source>
        <dbReference type="ARBA" id="ARBA00022723"/>
    </source>
</evidence>
<dbReference type="InterPro" id="IPR002401">
    <property type="entry name" value="Cyt_P450_E_grp-I"/>
</dbReference>
<dbReference type="Pfam" id="PF00067">
    <property type="entry name" value="p450"/>
    <property type="match status" value="1"/>
</dbReference>
<dbReference type="PANTHER" id="PTHR24282">
    <property type="entry name" value="CYTOCHROME P450 FAMILY MEMBER"/>
    <property type="match status" value="1"/>
</dbReference>
<evidence type="ECO:0000256" key="9">
    <source>
        <dbReference type="ARBA" id="ARBA00023033"/>
    </source>
</evidence>
<protein>
    <submittedName>
        <fullName evidence="15">Cytokinin hydroxylase-like</fullName>
    </submittedName>
</protein>
<dbReference type="GO" id="GO:0004497">
    <property type="term" value="F:monooxygenase activity"/>
    <property type="evidence" value="ECO:0007669"/>
    <property type="project" value="UniProtKB-KW"/>
</dbReference>
<dbReference type="GeneID" id="111452447"/>
<evidence type="ECO:0000256" key="11">
    <source>
        <dbReference type="PIRSR" id="PIRSR602401-1"/>
    </source>
</evidence>
<keyword evidence="8 11" id="KW-0408">Iron</keyword>